<dbReference type="Proteomes" id="UP000766246">
    <property type="component" value="Unassembled WGS sequence"/>
</dbReference>
<evidence type="ECO:0000256" key="5">
    <source>
        <dbReference type="ARBA" id="ARBA00022679"/>
    </source>
</evidence>
<dbReference type="CDD" id="cd00082">
    <property type="entry name" value="HisKA"/>
    <property type="match status" value="1"/>
</dbReference>
<evidence type="ECO:0000256" key="7">
    <source>
        <dbReference type="ARBA" id="ARBA00023012"/>
    </source>
</evidence>
<keyword evidence="8" id="KW-1133">Transmembrane helix</keyword>
<dbReference type="SUPFAM" id="SSF55874">
    <property type="entry name" value="ATPase domain of HSP90 chaperone/DNA topoisomerase II/histidine kinase"/>
    <property type="match status" value="1"/>
</dbReference>
<dbReference type="GO" id="GO:0000155">
    <property type="term" value="F:phosphorelay sensor kinase activity"/>
    <property type="evidence" value="ECO:0007669"/>
    <property type="project" value="InterPro"/>
</dbReference>
<comment type="subcellular location">
    <subcellularLocation>
        <location evidence="2">Membrane</location>
    </subcellularLocation>
</comment>
<dbReference type="InterPro" id="IPR036890">
    <property type="entry name" value="HATPase_C_sf"/>
</dbReference>
<dbReference type="AlphaFoldDB" id="A0A927YQV7"/>
<keyword evidence="8" id="KW-0472">Membrane</keyword>
<proteinExistence type="predicted"/>
<keyword evidence="6 10" id="KW-0418">Kinase</keyword>
<organism evidence="10 11">
    <name type="scientific">Pseudobutyrivibrio ruminis</name>
    <dbReference type="NCBI Taxonomy" id="46206"/>
    <lineage>
        <taxon>Bacteria</taxon>
        <taxon>Bacillati</taxon>
        <taxon>Bacillota</taxon>
        <taxon>Clostridia</taxon>
        <taxon>Lachnospirales</taxon>
        <taxon>Lachnospiraceae</taxon>
        <taxon>Pseudobutyrivibrio</taxon>
    </lineage>
</organism>
<dbReference type="PANTHER" id="PTHR45453">
    <property type="entry name" value="PHOSPHATE REGULON SENSOR PROTEIN PHOR"/>
    <property type="match status" value="1"/>
</dbReference>
<dbReference type="SUPFAM" id="SSF47384">
    <property type="entry name" value="Homodimeric domain of signal transducing histidine kinase"/>
    <property type="match status" value="1"/>
</dbReference>
<comment type="caution">
    <text evidence="10">The sequence shown here is derived from an EMBL/GenBank/DDBJ whole genome shotgun (WGS) entry which is preliminary data.</text>
</comment>
<protein>
    <recommendedName>
        <fullName evidence="3">histidine kinase</fullName>
        <ecNumber evidence="3">2.7.13.3</ecNumber>
    </recommendedName>
</protein>
<keyword evidence="7" id="KW-0902">Two-component regulatory system</keyword>
<dbReference type="PROSITE" id="PS50109">
    <property type="entry name" value="HIS_KIN"/>
    <property type="match status" value="1"/>
</dbReference>
<dbReference type="InterPro" id="IPR036097">
    <property type="entry name" value="HisK_dim/P_sf"/>
</dbReference>
<dbReference type="GO" id="GO:0004721">
    <property type="term" value="F:phosphoprotein phosphatase activity"/>
    <property type="evidence" value="ECO:0007669"/>
    <property type="project" value="TreeGrafter"/>
</dbReference>
<keyword evidence="8" id="KW-0812">Transmembrane</keyword>
<dbReference type="Pfam" id="PF02518">
    <property type="entry name" value="HATPase_c"/>
    <property type="match status" value="1"/>
</dbReference>
<feature type="transmembrane region" description="Helical" evidence="8">
    <location>
        <begin position="12"/>
        <end position="35"/>
    </location>
</feature>
<comment type="catalytic activity">
    <reaction evidence="1">
        <text>ATP + protein L-histidine = ADP + protein N-phospho-L-histidine.</text>
        <dbReference type="EC" id="2.7.13.3"/>
    </reaction>
</comment>
<dbReference type="SMART" id="SM00387">
    <property type="entry name" value="HATPase_c"/>
    <property type="match status" value="1"/>
</dbReference>
<feature type="domain" description="Histidine kinase" evidence="9">
    <location>
        <begin position="229"/>
        <end position="438"/>
    </location>
</feature>
<dbReference type="EMBL" id="SVER01000019">
    <property type="protein sequence ID" value="MBE5919831.1"/>
    <property type="molecule type" value="Genomic_DNA"/>
</dbReference>
<evidence type="ECO:0000256" key="4">
    <source>
        <dbReference type="ARBA" id="ARBA00022553"/>
    </source>
</evidence>
<evidence type="ECO:0000313" key="10">
    <source>
        <dbReference type="EMBL" id="MBE5919831.1"/>
    </source>
</evidence>
<dbReference type="PROSITE" id="PS51257">
    <property type="entry name" value="PROKAR_LIPOPROTEIN"/>
    <property type="match status" value="1"/>
</dbReference>
<name>A0A927YQV7_9FIRM</name>
<dbReference type="PANTHER" id="PTHR45453:SF1">
    <property type="entry name" value="PHOSPHATE REGULON SENSOR PROTEIN PHOR"/>
    <property type="match status" value="1"/>
</dbReference>
<dbReference type="SMART" id="SM00388">
    <property type="entry name" value="HisKA"/>
    <property type="match status" value="1"/>
</dbReference>
<reference evidence="10" key="1">
    <citation type="submission" date="2019-04" db="EMBL/GenBank/DDBJ databases">
        <title>Evolution of Biomass-Degrading Anaerobic Consortia Revealed by Metagenomics.</title>
        <authorList>
            <person name="Peng X."/>
        </authorList>
    </citation>
    <scope>NUCLEOTIDE SEQUENCE</scope>
    <source>
        <strain evidence="10">SIG311</strain>
    </source>
</reference>
<keyword evidence="4" id="KW-0597">Phosphoprotein</keyword>
<evidence type="ECO:0000256" key="8">
    <source>
        <dbReference type="SAM" id="Phobius"/>
    </source>
</evidence>
<evidence type="ECO:0000256" key="1">
    <source>
        <dbReference type="ARBA" id="ARBA00000085"/>
    </source>
</evidence>
<evidence type="ECO:0000256" key="2">
    <source>
        <dbReference type="ARBA" id="ARBA00004370"/>
    </source>
</evidence>
<evidence type="ECO:0000259" key="9">
    <source>
        <dbReference type="PROSITE" id="PS50109"/>
    </source>
</evidence>
<keyword evidence="5" id="KW-0808">Transferase</keyword>
<dbReference type="Gene3D" id="1.10.287.130">
    <property type="match status" value="1"/>
</dbReference>
<sequence length="438" mass="49675">MSEKAIQRLKNKFIMTAMLSFFVVMTFIAGCIYVFNALMTRSQIKDNIRYIVENDGVLPMQYESDSIDSEEMHDEGQTIASKNEFIVQLEKLFGVESGYISDEFYYSTRYFAVTFTSDDEVERVITSHTAAVEPTQAVTYANTVMKRWFKFGSYDDYYYMVADREQGGKIVVVLDCSTQVSINRRLVLLACILIGLGMVISTSVIRVWAEKIIQPEIKNAELQKSFITNASHELKTPLAVIKANTEMLEMMGTENEWTQSTMRQVDRLTGLIQNLVLVTRASEKDSKEDRVETDFTAIVKDTAKTFEPVALSDGKTIEYSIAEGVGMLAHEGDIRQISTLLIDNAIKYCDDGGKVTIGLGTDKKKKNIYLRVSNSYATGEGKDYHRFFDRFYRGDEAHNIDKEGYGVGLSIAQGLMERYHGDIKVNWRDGIITFTCKF</sequence>
<dbReference type="InterPro" id="IPR003594">
    <property type="entry name" value="HATPase_dom"/>
</dbReference>
<evidence type="ECO:0000256" key="3">
    <source>
        <dbReference type="ARBA" id="ARBA00012438"/>
    </source>
</evidence>
<dbReference type="EC" id="2.7.13.3" evidence="3"/>
<feature type="transmembrane region" description="Helical" evidence="8">
    <location>
        <begin position="186"/>
        <end position="209"/>
    </location>
</feature>
<dbReference type="InterPro" id="IPR003661">
    <property type="entry name" value="HisK_dim/P_dom"/>
</dbReference>
<accession>A0A927YQV7</accession>
<gene>
    <name evidence="10" type="ORF">E7272_08300</name>
</gene>
<dbReference type="GO" id="GO:0016036">
    <property type="term" value="P:cellular response to phosphate starvation"/>
    <property type="evidence" value="ECO:0007669"/>
    <property type="project" value="TreeGrafter"/>
</dbReference>
<dbReference type="Gene3D" id="3.30.565.10">
    <property type="entry name" value="Histidine kinase-like ATPase, C-terminal domain"/>
    <property type="match status" value="1"/>
</dbReference>
<dbReference type="GO" id="GO:0005886">
    <property type="term" value="C:plasma membrane"/>
    <property type="evidence" value="ECO:0007669"/>
    <property type="project" value="TreeGrafter"/>
</dbReference>
<evidence type="ECO:0000313" key="11">
    <source>
        <dbReference type="Proteomes" id="UP000766246"/>
    </source>
</evidence>
<evidence type="ECO:0000256" key="6">
    <source>
        <dbReference type="ARBA" id="ARBA00022777"/>
    </source>
</evidence>
<dbReference type="Pfam" id="PF00512">
    <property type="entry name" value="HisKA"/>
    <property type="match status" value="1"/>
</dbReference>
<dbReference type="InterPro" id="IPR050351">
    <property type="entry name" value="BphY/WalK/GraS-like"/>
</dbReference>
<dbReference type="InterPro" id="IPR005467">
    <property type="entry name" value="His_kinase_dom"/>
</dbReference>